<evidence type="ECO:0000256" key="1">
    <source>
        <dbReference type="SAM" id="MobiDB-lite"/>
    </source>
</evidence>
<feature type="region of interest" description="Disordered" evidence="1">
    <location>
        <begin position="180"/>
        <end position="222"/>
    </location>
</feature>
<dbReference type="EMBL" id="JAPEIS010000014">
    <property type="protein sequence ID" value="KAJ8059882.1"/>
    <property type="molecule type" value="Genomic_DNA"/>
</dbReference>
<evidence type="ECO:0000313" key="3">
    <source>
        <dbReference type="EMBL" id="KAJ8059882.1"/>
    </source>
</evidence>
<feature type="compositionally biased region" description="Polar residues" evidence="1">
    <location>
        <begin position="908"/>
        <end position="927"/>
    </location>
</feature>
<keyword evidence="4" id="KW-1185">Reference proteome</keyword>
<accession>A0A9X0DFL8</accession>
<feature type="compositionally biased region" description="Basic and acidic residues" evidence="1">
    <location>
        <begin position="503"/>
        <end position="524"/>
    </location>
</feature>
<evidence type="ECO:0000259" key="2">
    <source>
        <dbReference type="PROSITE" id="PS51043"/>
    </source>
</evidence>
<feature type="compositionally biased region" description="Polar residues" evidence="1">
    <location>
        <begin position="78"/>
        <end position="91"/>
    </location>
</feature>
<dbReference type="Pfam" id="PF23463">
    <property type="entry name" value="WWE_2"/>
    <property type="match status" value="1"/>
</dbReference>
<dbReference type="PANTHER" id="PTHR23509:SF10">
    <property type="entry name" value="LD21067P"/>
    <property type="match status" value="1"/>
</dbReference>
<name>A0A9X0DFL8_9HELO</name>
<feature type="region of interest" description="Disordered" evidence="1">
    <location>
        <begin position="72"/>
        <end position="109"/>
    </location>
</feature>
<dbReference type="Pfam" id="PF02862">
    <property type="entry name" value="DDHD"/>
    <property type="match status" value="1"/>
</dbReference>
<feature type="domain" description="DDHD" evidence="2">
    <location>
        <begin position="737"/>
        <end position="1056"/>
    </location>
</feature>
<dbReference type="Pfam" id="PF23465">
    <property type="entry name" value="DUF7131"/>
    <property type="match status" value="1"/>
</dbReference>
<comment type="caution">
    <text evidence="3">The sequence shown here is derived from an EMBL/GenBank/DDBJ whole genome shotgun (WGS) entry which is preliminary data.</text>
</comment>
<organism evidence="3 4">
    <name type="scientific">Sclerotinia nivalis</name>
    <dbReference type="NCBI Taxonomy" id="352851"/>
    <lineage>
        <taxon>Eukaryota</taxon>
        <taxon>Fungi</taxon>
        <taxon>Dikarya</taxon>
        <taxon>Ascomycota</taxon>
        <taxon>Pezizomycotina</taxon>
        <taxon>Leotiomycetes</taxon>
        <taxon>Helotiales</taxon>
        <taxon>Sclerotiniaceae</taxon>
        <taxon>Sclerotinia</taxon>
    </lineage>
</organism>
<dbReference type="InterPro" id="IPR055555">
    <property type="entry name" value="PA-PLA1_DUF7131"/>
</dbReference>
<feature type="region of interest" description="Disordered" evidence="1">
    <location>
        <begin position="501"/>
        <end position="524"/>
    </location>
</feature>
<protein>
    <recommendedName>
        <fullName evidence="2">DDHD domain-containing protein</fullName>
    </recommendedName>
</protein>
<gene>
    <name evidence="3" type="ORF">OCU04_011510</name>
</gene>
<feature type="compositionally biased region" description="Polar residues" evidence="1">
    <location>
        <begin position="189"/>
        <end position="214"/>
    </location>
</feature>
<dbReference type="GO" id="GO:0005737">
    <property type="term" value="C:cytoplasm"/>
    <property type="evidence" value="ECO:0007669"/>
    <property type="project" value="TreeGrafter"/>
</dbReference>
<feature type="compositionally biased region" description="Low complexity" evidence="1">
    <location>
        <begin position="436"/>
        <end position="449"/>
    </location>
</feature>
<dbReference type="InterPro" id="IPR058055">
    <property type="entry name" value="PA-PLA1"/>
</dbReference>
<dbReference type="AlphaFoldDB" id="A0A9X0DFL8"/>
<proteinExistence type="predicted"/>
<dbReference type="PANTHER" id="PTHR23509">
    <property type="entry name" value="PA-PL1 PHOSPHOLIPASE FAMILY"/>
    <property type="match status" value="1"/>
</dbReference>
<feature type="compositionally biased region" description="Polar residues" evidence="1">
    <location>
        <begin position="322"/>
        <end position="332"/>
    </location>
</feature>
<reference evidence="3" key="1">
    <citation type="submission" date="2022-11" db="EMBL/GenBank/DDBJ databases">
        <title>Genome Resource of Sclerotinia nivalis Strain SnTB1, a Plant Pathogen Isolated from American Ginseng.</title>
        <authorList>
            <person name="Fan S."/>
        </authorList>
    </citation>
    <scope>NUCLEOTIDE SEQUENCE</scope>
    <source>
        <strain evidence="3">SnTB1</strain>
    </source>
</reference>
<sequence length="1082" mass="120015">MNVLFHQVRIVPKHLPKNCRLPLSYSALNWIRSLGVIDALWRANDKKMESAPGNKPKPLERSYLSAAVESISPWGGSRASTPKATTPTFSGEGSGLKNQHGGDHSTNHWHGWSTKNYPLDCPPLNPRWFHAVDIPKRKPKLLKTEQEETKPAAPPKKFVTFSEHDSRAIEAAYQKLVEDYGNGRDPRQKSQSGNWEQTSGSAGQKANTSINEAGNNEEADRGIKVPVQEDFLFDVDIEKRELSPVYWLGAIFDVRRGSWFYQEGSVLKPCEENLATQLEEGYLKVKPFRYPKPPEKSTVRPLSVKPGEEPRSLARSGAFGGTNRNGSPSVTPKGSAENLKIPQHASDDGSMPKDSPPPHQPQTHRLFGTHMNSVVTYQDDHVAWISTDNIMSRVSSTVYQKFAGGGYLGGVKVVRGYSEPGKTKDTSTTDKDKGPKTPTSAAAVASSTPEYLQLDERQQKLLKRRSAPPSTSHSEALSEDKSSELREAAYNKLNSIDADAEAEAVRKRDEKEMQNDYNDRDDENQGRNIEHLILVTHGIGQRLGMRTESVNFVHDVNALRQTLKTVYGNSADLQALNGEIDKLPKNCRVQVLPICWRHLLDFPRKGVRQNRKEHDLGDAFGEEEEYPSLDDITVEGVPFVRSLITDLALDILLYQSAYREHISNIVLTEANRIYNLFRERNPEFSGKVSLIGHSLGSAILFDILCHQRETKVRSASSSQYKSRSAPSTKSYGKSLEFDFDVEDFYCLGSPIGLFQMLKGRTIAARNRTESLPAESPMDMDSMQDPFLATGSGAGFSSGEHISSTTGLPYSISSPKCAQLYNIFHPTDPISYRLEPLIAPAMSSMKPQLLPYTKKGIFGANMNQGITGIGAKVGQSVSGLWSSLSSGIASSLLNRSLGLTGEDVERMQASNSSSIKGQSAGAGTNITTGVIPDHPTLQREHTTEKMRQLAEDTAAADRDGMGTAPTLIDDEIETLYAGFQKRRRTDMPDSDWAEVEERAKKLRREEMKVRALNQNGRVDFSIQESVLDFNPINTIASHLSYWADEDVSHFLIGQLLSRHRTVARLNNTSNSSSKAKYNKKTTY</sequence>
<feature type="region of interest" description="Disordered" evidence="1">
    <location>
        <begin position="287"/>
        <end position="365"/>
    </location>
</feature>
<dbReference type="InterPro" id="IPR004177">
    <property type="entry name" value="DDHD_dom"/>
</dbReference>
<dbReference type="GO" id="GO:0046872">
    <property type="term" value="F:metal ion binding"/>
    <property type="evidence" value="ECO:0007669"/>
    <property type="project" value="InterPro"/>
</dbReference>
<dbReference type="Proteomes" id="UP001152300">
    <property type="component" value="Unassembled WGS sequence"/>
</dbReference>
<dbReference type="InterPro" id="IPR057826">
    <property type="entry name" value="WWE_C20G8.02"/>
</dbReference>
<feature type="region of interest" description="Disordered" evidence="1">
    <location>
        <begin position="418"/>
        <end position="483"/>
    </location>
</feature>
<feature type="compositionally biased region" description="Basic and acidic residues" evidence="1">
    <location>
        <begin position="935"/>
        <end position="959"/>
    </location>
</feature>
<feature type="region of interest" description="Disordered" evidence="1">
    <location>
        <begin position="908"/>
        <end position="963"/>
    </location>
</feature>
<feature type="compositionally biased region" description="Basic and acidic residues" evidence="1">
    <location>
        <begin position="421"/>
        <end position="435"/>
    </location>
</feature>
<evidence type="ECO:0000313" key="4">
    <source>
        <dbReference type="Proteomes" id="UP001152300"/>
    </source>
</evidence>
<dbReference type="PROSITE" id="PS51043">
    <property type="entry name" value="DDHD"/>
    <property type="match status" value="1"/>
</dbReference>
<dbReference type="OrthoDB" id="431378at2759"/>
<dbReference type="SMART" id="SM01127">
    <property type="entry name" value="DDHD"/>
    <property type="match status" value="1"/>
</dbReference>
<dbReference type="GO" id="GO:0004620">
    <property type="term" value="F:phospholipase activity"/>
    <property type="evidence" value="ECO:0007669"/>
    <property type="project" value="TreeGrafter"/>
</dbReference>